<feature type="domain" description="SnoaL-like" evidence="1">
    <location>
        <begin position="9"/>
        <end position="115"/>
    </location>
</feature>
<dbReference type="PANTHER" id="PTHR41252:SF1">
    <property type="entry name" value="BLR2505 PROTEIN"/>
    <property type="match status" value="1"/>
</dbReference>
<sequence length="132" mass="14852">MTTDPIEVVRRFYEVLARGDVLALVGMLAPRLEWTEAERFPYHGGTWHTPEEVVQGLLAPLERDWEAFSARPVSSVAEGERVVSLGAYRGKYRKTGRSMTAPFAHVWTVRDGKIAGFVQYTDTAKVLEALQE</sequence>
<dbReference type="PANTHER" id="PTHR41252">
    <property type="entry name" value="BLR2505 PROTEIN"/>
    <property type="match status" value="1"/>
</dbReference>
<reference evidence="3" key="1">
    <citation type="journal article" date="2022" name="Int. J. Syst. Evol. Microbiol.">
        <title>Anaeromyxobacter oryzae sp. nov., Anaeromyxobacter diazotrophicus sp. nov. and Anaeromyxobacter paludicola sp. nov., isolated from paddy soils.</title>
        <authorList>
            <person name="Itoh H."/>
            <person name="Xu Z."/>
            <person name="Mise K."/>
            <person name="Masuda Y."/>
            <person name="Ushijima N."/>
            <person name="Hayakawa C."/>
            <person name="Shiratori Y."/>
            <person name="Senoo K."/>
        </authorList>
    </citation>
    <scope>NUCLEOTIDE SEQUENCE [LARGE SCALE GENOMIC DNA]</scope>
    <source>
        <strain evidence="3">Red232</strain>
    </source>
</reference>
<gene>
    <name evidence="2" type="ORF">AMOR_04900</name>
</gene>
<organism evidence="2 3">
    <name type="scientific">Anaeromyxobacter oryzae</name>
    <dbReference type="NCBI Taxonomy" id="2918170"/>
    <lineage>
        <taxon>Bacteria</taxon>
        <taxon>Pseudomonadati</taxon>
        <taxon>Myxococcota</taxon>
        <taxon>Myxococcia</taxon>
        <taxon>Myxococcales</taxon>
        <taxon>Cystobacterineae</taxon>
        <taxon>Anaeromyxobacteraceae</taxon>
        <taxon>Anaeromyxobacter</taxon>
    </lineage>
</organism>
<accession>A0ABM7WPV0</accession>
<keyword evidence="3" id="KW-1185">Reference proteome</keyword>
<dbReference type="RefSeq" id="WP_248358078.1">
    <property type="nucleotide sequence ID" value="NZ_AP025591.1"/>
</dbReference>
<evidence type="ECO:0000313" key="2">
    <source>
        <dbReference type="EMBL" id="BDG01494.1"/>
    </source>
</evidence>
<name>A0ABM7WPV0_9BACT</name>
<dbReference type="InterPro" id="IPR032710">
    <property type="entry name" value="NTF2-like_dom_sf"/>
</dbReference>
<dbReference type="Pfam" id="PF12680">
    <property type="entry name" value="SnoaL_2"/>
    <property type="match status" value="1"/>
</dbReference>
<dbReference type="InterPro" id="IPR037401">
    <property type="entry name" value="SnoaL-like"/>
</dbReference>
<dbReference type="EMBL" id="AP025591">
    <property type="protein sequence ID" value="BDG01494.1"/>
    <property type="molecule type" value="Genomic_DNA"/>
</dbReference>
<dbReference type="SUPFAM" id="SSF54427">
    <property type="entry name" value="NTF2-like"/>
    <property type="match status" value="1"/>
</dbReference>
<dbReference type="Proteomes" id="UP001162891">
    <property type="component" value="Chromosome"/>
</dbReference>
<evidence type="ECO:0000313" key="3">
    <source>
        <dbReference type="Proteomes" id="UP001162891"/>
    </source>
</evidence>
<protein>
    <submittedName>
        <fullName evidence="2">Ketosteroid isomerase</fullName>
    </submittedName>
</protein>
<dbReference type="Gene3D" id="3.10.450.50">
    <property type="match status" value="1"/>
</dbReference>
<dbReference type="GO" id="GO:0016853">
    <property type="term" value="F:isomerase activity"/>
    <property type="evidence" value="ECO:0007669"/>
    <property type="project" value="UniProtKB-KW"/>
</dbReference>
<proteinExistence type="predicted"/>
<evidence type="ECO:0000259" key="1">
    <source>
        <dbReference type="Pfam" id="PF12680"/>
    </source>
</evidence>
<keyword evidence="2" id="KW-0413">Isomerase</keyword>